<comment type="caution">
    <text evidence="1">The sequence shown here is derived from an EMBL/GenBank/DDBJ whole genome shotgun (WGS) entry which is preliminary data.</text>
</comment>
<reference evidence="1" key="1">
    <citation type="submission" date="2022-07" db="EMBL/GenBank/DDBJ databases">
        <title>Phylogenomic reconstructions and comparative analyses of Kickxellomycotina fungi.</title>
        <authorList>
            <person name="Reynolds N.K."/>
            <person name="Stajich J.E."/>
            <person name="Barry K."/>
            <person name="Grigoriev I.V."/>
            <person name="Crous P."/>
            <person name="Smith M.E."/>
        </authorList>
    </citation>
    <scope>NUCLEOTIDE SEQUENCE</scope>
    <source>
        <strain evidence="1">Benny 63K</strain>
    </source>
</reference>
<organism evidence="1 2">
    <name type="scientific">Kickxella alabastrina</name>
    <dbReference type="NCBI Taxonomy" id="61397"/>
    <lineage>
        <taxon>Eukaryota</taxon>
        <taxon>Fungi</taxon>
        <taxon>Fungi incertae sedis</taxon>
        <taxon>Zoopagomycota</taxon>
        <taxon>Kickxellomycotina</taxon>
        <taxon>Kickxellomycetes</taxon>
        <taxon>Kickxellales</taxon>
        <taxon>Kickxellaceae</taxon>
        <taxon>Kickxella</taxon>
    </lineage>
</organism>
<name>A0ACC1ITJ2_9FUNG</name>
<gene>
    <name evidence="1" type="ORF">LPJ66_001342</name>
</gene>
<dbReference type="Proteomes" id="UP001150581">
    <property type="component" value="Unassembled WGS sequence"/>
</dbReference>
<accession>A0ACC1ITJ2</accession>
<proteinExistence type="predicted"/>
<sequence>MATHADTGTLEYSQELYVKAVHEVPPNRNMLDDLVDYLRDNPALLYGKMFETSYDAANTVVDVCHGNNDGHDDENLAILTPPAAWGWAVMEEAVCRSPPSPQLWAEYNGMVQKCIDLATGTLRHMDSTPGQIVRRAIQTMTRLWPVLIGNCIAKNLDSSAWRRPFETMLPMAIRIFQLSEHSDDPALQVHLVKFLEVEATIFTLLPYPDAVDKGGISLEKLPELHPFIEQAVLAKRGEMARYQLMRLLPNSDNLQLCNIAFITGIISSIIYLMNLRPQFCAQLLEKLTEWYAIIHSSEQVMTQLQLAIVCKTLSLNLLNLYTRRYMGEYSELLENTMDIIGGQDWASWQERQARDRERKERQRIKERSMMPNRHQQQYDRWIPTRDANMADQSGVPPPPPLLPGNHDARMEVLSRSQHASAPSSSQRQGDYSGQKRSNRQEDDEDEEYQRRMLEENTKRVKLEEVKDAASSASKLLTGLGQNGPAAQRVADSEKEMEEEVRAALHTGTFELQPTLQLAASERSALIVDTMKRVVAGSKAVEKFISLNRMQASNSHSQLPDAQLARGKTTESGAQVTLPNGLSTNAGVLEDSMLLLVRMVANCYIMSFEAACVEGAAEDMGPDSKWAEMHTCMEGILQSITESPRSQYNLAILLLYEMWLAVVSTDPELNQDSQGPGFEFTMHALYLRWCEQIFDAVVKCSIETTLTKQVPVQVVPDVAASAGEPALTAGSASHAAGLAPATQMQDRLILDFILDAPELPPRYLEKLSACFQAPATATLGFSTLEKAIEMRPPVFKTGIKMLLTYCASHSRGTRIGCIRAVKKHYPASLESALIENIARGSLKRGVENADRKRTEVAERIREIVSADTADPEEITKRCAELDVLKKKGEQEIDAEMAANSELLLALCTRNMDLLLAVFEAYTSAHAQIKMSINRLITPLIKSVSNTPGKVVPVLSQFPAGAEVMAVRVIRILTRESGHVPSRDLIQGVLDMHAARNLDPRFIVAICNGLTKAEAISHLGSVVGVLDGQDQPRALVGDFFVQLTKSYPGRPSVLSPTELLIALHNSLGDNATDKQAMEAVALYEGIPIADGTPLFHSSVFTAAFNQLVAQEHVPPLMLYTAELFNQKRKGNVGPIINILAKLIEKKVWTMGDTMVQAFSRCLHCFEPGTLSLIKTIPSEPLKKIIGAEPRLQPIIRDYVKKMSHKDRAPYKWLLSSKH</sequence>
<protein>
    <submittedName>
        <fullName evidence="1">Uncharacterized protein</fullName>
    </submittedName>
</protein>
<dbReference type="EMBL" id="JANBPG010000069">
    <property type="protein sequence ID" value="KAJ1900622.1"/>
    <property type="molecule type" value="Genomic_DNA"/>
</dbReference>
<evidence type="ECO:0000313" key="2">
    <source>
        <dbReference type="Proteomes" id="UP001150581"/>
    </source>
</evidence>
<keyword evidence="2" id="KW-1185">Reference proteome</keyword>
<evidence type="ECO:0000313" key="1">
    <source>
        <dbReference type="EMBL" id="KAJ1900622.1"/>
    </source>
</evidence>